<sequence length="258" mass="28668">MTVCVYHNGVLAADSLATMGGTVGNEHVVKIGMVYEDLVSGERSLNKEDLDFPTEFAMYALAGSVKYFSRFLRWFVSVDHAGIDHNENFTVEDIEEVDDPIEIMVIFKNHDIVRLYDSEYTRDLFVDLPKEDSIHTVGSGGLIAQAILTYDKTAPLVEVIQSVIKVDIFCGGEVKTLQFGEDPVFDSAEVEEAKAKLAADSLSSVISTLKEAGIDVKVAEDEVPDVFSKDKEEFIFLPVEESKPTIQKEQKLKTFKAE</sequence>
<organism evidence="1 2">
    <name type="scientific">Acinetobacter phage vB_AbaM_ME3</name>
    <dbReference type="NCBI Taxonomy" id="1837876"/>
    <lineage>
        <taxon>Viruses</taxon>
        <taxon>Duplodnaviria</taxon>
        <taxon>Heunggongvirae</taxon>
        <taxon>Uroviricota</taxon>
        <taxon>Caudoviricetes</taxon>
        <taxon>Metrivirus</taxon>
        <taxon>Metrivirus ME3</taxon>
    </lineage>
</organism>
<dbReference type="Proteomes" id="UP000225947">
    <property type="component" value="Segment"/>
</dbReference>
<reference evidence="2" key="1">
    <citation type="submission" date="2016-03" db="EMBL/GenBank/DDBJ databases">
        <title>Characterization of Acinetobacter baumannii phage vB_AbaM_ME3.</title>
        <authorList>
            <person name="Buttimer C.T.H."/>
            <person name="Elbreki M."/>
            <person name="Coffey A."/>
        </authorList>
    </citation>
    <scope>NUCLEOTIDE SEQUENCE [LARGE SCALE GENOMIC DNA]</scope>
</reference>
<dbReference type="InterPro" id="IPR029055">
    <property type="entry name" value="Ntn_hydrolases_N"/>
</dbReference>
<keyword evidence="2" id="KW-1185">Reference proteome</keyword>
<evidence type="ECO:0000313" key="1">
    <source>
        <dbReference type="EMBL" id="AND75273.1"/>
    </source>
</evidence>
<accession>A0A172Q0G8</accession>
<protein>
    <submittedName>
        <fullName evidence="1">Uncharacterized protein</fullName>
    </submittedName>
</protein>
<dbReference type="Gene3D" id="3.60.20.10">
    <property type="entry name" value="Glutamine Phosphoribosylpyrophosphate, subunit 1, domain 1"/>
    <property type="match status" value="1"/>
</dbReference>
<name>A0A172Q0G8_9CAUD</name>
<evidence type="ECO:0000313" key="2">
    <source>
        <dbReference type="Proteomes" id="UP000225947"/>
    </source>
</evidence>
<dbReference type="EMBL" id="KU935715">
    <property type="protein sequence ID" value="AND75273.1"/>
    <property type="molecule type" value="Genomic_DNA"/>
</dbReference>
<proteinExistence type="predicted"/>
<gene>
    <name evidence="1" type="ORF">ME3_112</name>
</gene>